<accession>A0A1W0WBL8</accession>
<dbReference type="InterPro" id="IPR004088">
    <property type="entry name" value="KH_dom_type_1"/>
</dbReference>
<dbReference type="PANTHER" id="PTHR10288">
    <property type="entry name" value="KH DOMAIN CONTAINING RNA BINDING PROTEIN"/>
    <property type="match status" value="1"/>
</dbReference>
<dbReference type="PROSITE" id="PS50084">
    <property type="entry name" value="KH_TYPE_1"/>
    <property type="match status" value="3"/>
</dbReference>
<dbReference type="CDD" id="cd22439">
    <property type="entry name" value="KH-I_PCBP_rpt3"/>
    <property type="match status" value="1"/>
</dbReference>
<dbReference type="InterPro" id="IPR036612">
    <property type="entry name" value="KH_dom_type_1_sf"/>
</dbReference>
<dbReference type="SUPFAM" id="SSF54791">
    <property type="entry name" value="Eukaryotic type KH-domain (KH-domain type I)"/>
    <property type="match status" value="3"/>
</dbReference>
<comment type="caution">
    <text evidence="5">The sequence shown here is derived from an EMBL/GenBank/DDBJ whole genome shotgun (WGS) entry which is preliminary data.</text>
</comment>
<feature type="compositionally biased region" description="Low complexity" evidence="3">
    <location>
        <begin position="256"/>
        <end position="286"/>
    </location>
</feature>
<gene>
    <name evidence="5" type="ORF">BV898_13138</name>
</gene>
<dbReference type="OrthoDB" id="442947at2759"/>
<feature type="domain" description="K Homology" evidence="4">
    <location>
        <begin position="347"/>
        <end position="417"/>
    </location>
</feature>
<keyword evidence="2" id="KW-0694">RNA-binding</keyword>
<dbReference type="SMART" id="SM00322">
    <property type="entry name" value="KH"/>
    <property type="match status" value="3"/>
</dbReference>
<evidence type="ECO:0000256" key="1">
    <source>
        <dbReference type="ARBA" id="ARBA00022737"/>
    </source>
</evidence>
<dbReference type="Proteomes" id="UP000192578">
    <property type="component" value="Unassembled WGS sequence"/>
</dbReference>
<feature type="non-terminal residue" evidence="5">
    <location>
        <position position="1"/>
    </location>
</feature>
<evidence type="ECO:0000259" key="4">
    <source>
        <dbReference type="SMART" id="SM00322"/>
    </source>
</evidence>
<dbReference type="CDD" id="cd22438">
    <property type="entry name" value="KH-I_PCBP_rpt1"/>
    <property type="match status" value="1"/>
</dbReference>
<evidence type="ECO:0000313" key="6">
    <source>
        <dbReference type="Proteomes" id="UP000192578"/>
    </source>
</evidence>
<dbReference type="Gene3D" id="3.30.1370.10">
    <property type="entry name" value="K Homology domain, type 1"/>
    <property type="match status" value="3"/>
</dbReference>
<keyword evidence="6" id="KW-1185">Reference proteome</keyword>
<feature type="domain" description="K Homology" evidence="4">
    <location>
        <begin position="108"/>
        <end position="179"/>
    </location>
</feature>
<organism evidence="5 6">
    <name type="scientific">Hypsibius exemplaris</name>
    <name type="common">Freshwater tardigrade</name>
    <dbReference type="NCBI Taxonomy" id="2072580"/>
    <lineage>
        <taxon>Eukaryota</taxon>
        <taxon>Metazoa</taxon>
        <taxon>Ecdysozoa</taxon>
        <taxon>Tardigrada</taxon>
        <taxon>Eutardigrada</taxon>
        <taxon>Parachela</taxon>
        <taxon>Hypsibioidea</taxon>
        <taxon>Hypsibiidae</taxon>
        <taxon>Hypsibius</taxon>
    </lineage>
</organism>
<name>A0A1W0WBL8_HYPEX</name>
<evidence type="ECO:0000313" key="5">
    <source>
        <dbReference type="EMBL" id="OQV12570.1"/>
    </source>
</evidence>
<dbReference type="GO" id="GO:0003723">
    <property type="term" value="F:RNA binding"/>
    <property type="evidence" value="ECO:0007669"/>
    <property type="project" value="UniProtKB-UniRule"/>
</dbReference>
<evidence type="ECO:0000256" key="2">
    <source>
        <dbReference type="PROSITE-ProRule" id="PRU00117"/>
    </source>
</evidence>
<dbReference type="InterPro" id="IPR004087">
    <property type="entry name" value="KH_dom"/>
</dbReference>
<keyword evidence="1" id="KW-0677">Repeat</keyword>
<feature type="region of interest" description="Disordered" evidence="3">
    <location>
        <begin position="249"/>
        <end position="286"/>
    </location>
</feature>
<feature type="domain" description="K Homology" evidence="4">
    <location>
        <begin position="19"/>
        <end position="87"/>
    </location>
</feature>
<evidence type="ECO:0000256" key="3">
    <source>
        <dbReference type="SAM" id="MobiDB-lite"/>
    </source>
</evidence>
<dbReference type="AlphaFoldDB" id="A0A1W0WBL8"/>
<dbReference type="Pfam" id="PF00013">
    <property type="entry name" value="KH_1"/>
    <property type="match status" value="3"/>
</dbReference>
<sequence length="426" mass="44856">MMETESQDSLSPSPVPNAQALTVRLLMLGKEVGSIIGKEGKNVKRFREESGARINISDGSSPERIVTLVGSVENISAAFRMICTKFAEDLDANGQAANPFQPNAAWTTPLTIRLLVPASQCGCLIGKGGAKIKELRTITGTSVQVASDVLPNSTERTITLNGTFESTTRCFDLVCQMLCESPPKGPIIPYRPKSTSSLNGAIAANGFLTGSPVTSMNGIPVSPQTVLLSAGGPQSPFILQSQFSLPGTTQSDLSKQLSQLQQQQAQQQQQQQQQNNQSSQQNAANNAAAAAQLLGAQHAALQGLPHSVLTGSPMISGAVLRNVNGLSQLSMGNGGGMQLGTAQPQQHHQSHEITIPNDWVGCVIGRGGVKINEIRHLSGAVIKISPCEDGKKERNISISGSTDAVNVALYLIQTRISAELLTSGGF</sequence>
<proteinExistence type="predicted"/>
<reference evidence="6" key="1">
    <citation type="submission" date="2017-01" db="EMBL/GenBank/DDBJ databases">
        <title>Comparative genomics of anhydrobiosis in the tardigrade Hypsibius dujardini.</title>
        <authorList>
            <person name="Yoshida Y."/>
            <person name="Koutsovoulos G."/>
            <person name="Laetsch D."/>
            <person name="Stevens L."/>
            <person name="Kumar S."/>
            <person name="Horikawa D."/>
            <person name="Ishino K."/>
            <person name="Komine S."/>
            <person name="Tomita M."/>
            <person name="Blaxter M."/>
            <person name="Arakawa K."/>
        </authorList>
    </citation>
    <scope>NUCLEOTIDE SEQUENCE [LARGE SCALE GENOMIC DNA]</scope>
    <source>
        <strain evidence="6">Z151</strain>
    </source>
</reference>
<dbReference type="EMBL" id="MTYJ01000141">
    <property type="protein sequence ID" value="OQV12570.1"/>
    <property type="molecule type" value="Genomic_DNA"/>
</dbReference>
<protein>
    <submittedName>
        <fullName evidence="5">Poly(RC)-binding protein 2</fullName>
    </submittedName>
</protein>
<dbReference type="CDD" id="cd02396">
    <property type="entry name" value="KH-I_PCBP_rpt2"/>
    <property type="match status" value="1"/>
</dbReference>